<keyword evidence="3" id="KW-1185">Reference proteome</keyword>
<evidence type="ECO:0000313" key="2">
    <source>
        <dbReference type="EMBL" id="BDT56630.1"/>
    </source>
</evidence>
<sequence>MENRHVKRSTRTRALFKVGAILGLALLVLGGVRLWQGEPATGGAVLNFTSTIPAKRIEISSARDQAGRPFAHAGSFHHSDKPMKGGATMGSAPDTFGLPTWIEFKWQELLYPAQPRELFATEEAWNAYVNERYCAAPLKIARVTVAEKVPAWALEEVAKSRATTPPDQLPDKMLWLHFIWTTEGIKMRWKIHNSERGGNSPEGGDPI</sequence>
<dbReference type="RefSeq" id="WP_281911396.1">
    <property type="nucleotide sequence ID" value="NZ_AP026966.1"/>
</dbReference>
<reference evidence="2" key="1">
    <citation type="submission" date="2022-11" db="EMBL/GenBank/DDBJ databases">
        <title>Isolation and characterization of PLA-degrading bacterium Massilia sp. from Antarctic soil.</title>
        <authorList>
            <person name="Sato K."/>
            <person name="Gomez-Fuentes C."/>
            <person name="Ahmad S.A."/>
            <person name="Zulkharnain A."/>
        </authorList>
    </citation>
    <scope>NUCLEOTIDE SEQUENCE</scope>
    <source>
        <strain evidence="2">N-3</strain>
    </source>
</reference>
<accession>A0ABN6T6B5</accession>
<proteinExistence type="predicted"/>
<organism evidence="2 3">
    <name type="scientific">Massilia varians</name>
    <dbReference type="NCBI Taxonomy" id="457921"/>
    <lineage>
        <taxon>Bacteria</taxon>
        <taxon>Pseudomonadati</taxon>
        <taxon>Pseudomonadota</taxon>
        <taxon>Betaproteobacteria</taxon>
        <taxon>Burkholderiales</taxon>
        <taxon>Oxalobacteraceae</taxon>
        <taxon>Telluria group</taxon>
        <taxon>Massilia</taxon>
    </lineage>
</organism>
<dbReference type="EMBL" id="AP026966">
    <property type="protein sequence ID" value="BDT56630.1"/>
    <property type="molecule type" value="Genomic_DNA"/>
</dbReference>
<evidence type="ECO:0000256" key="1">
    <source>
        <dbReference type="SAM" id="MobiDB-lite"/>
    </source>
</evidence>
<name>A0ABN6T6B5_9BURK</name>
<protein>
    <submittedName>
        <fullName evidence="2">Uncharacterized protein</fullName>
    </submittedName>
</protein>
<evidence type="ECO:0000313" key="3">
    <source>
        <dbReference type="Proteomes" id="UP001163336"/>
    </source>
</evidence>
<feature type="region of interest" description="Disordered" evidence="1">
    <location>
        <begin position="70"/>
        <end position="89"/>
    </location>
</feature>
<dbReference type="Proteomes" id="UP001163336">
    <property type="component" value="Chromosome"/>
</dbReference>
<gene>
    <name evidence="2" type="ORF">MasN3_01240</name>
</gene>